<evidence type="ECO:0008006" key="3">
    <source>
        <dbReference type="Google" id="ProtNLM"/>
    </source>
</evidence>
<sequence length="237" mass="27931">MIAMPLSYVGTSGWVYDWNEGGDLRWYAESSGLNAVELNASFYRFPFPSQVLGWRKRGERLRWSVKVHRSITHLRKMGKGSEKIWEKFRRLFSPLDDIVDFYLFQLPPSFSCREEMMKKIEDFESSSKLGERMAVEFRSSSCFREELSSWGERLGITLVSVDSPEGTWVAKSSSSLYLRLHGRGEWYFYNYSREELVELIEKSISLKPEKIYIFFNNDHYMLENARLALEILKKYEG</sequence>
<evidence type="ECO:0000313" key="1">
    <source>
        <dbReference type="EMBL" id="AFH42019.1"/>
    </source>
</evidence>
<dbReference type="PANTHER" id="PTHR30348:SF4">
    <property type="entry name" value="DUF72 DOMAIN-CONTAINING PROTEIN"/>
    <property type="match status" value="1"/>
</dbReference>
<reference evidence="1 2" key="2">
    <citation type="journal article" date="2014" name="Extremophiles">
        <title>Analysis of the complete genome of Fervidococcus fontis confirms the distinct phylogenetic position of the order Fervidicoccales and suggests its environmental function.</title>
        <authorList>
            <person name="Lebedinsky A.V."/>
            <person name="Mardanov A.V."/>
            <person name="Kublanov I.V."/>
            <person name="Gumerov V.M."/>
            <person name="Beletsky A.V."/>
            <person name="Perevalova A.A."/>
            <person name="Bidzhieva S.Kh."/>
            <person name="Bonch-Osmolovskaya E.A."/>
            <person name="Skryabin K.G."/>
            <person name="Ravin N.V."/>
        </authorList>
    </citation>
    <scope>NUCLEOTIDE SEQUENCE [LARGE SCALE GENOMIC DNA]</scope>
    <source>
        <strain evidence="2">DSM 19380 / VKM B-2539 / Kam940</strain>
    </source>
</reference>
<gene>
    <name evidence="1" type="ordered locus">FFONT_0023</name>
</gene>
<accession>H9ZZ62</accession>
<dbReference type="Gene3D" id="3.20.20.410">
    <property type="entry name" value="Protein of unknown function UPF0759"/>
    <property type="match status" value="1"/>
</dbReference>
<dbReference type="AlphaFoldDB" id="H9ZZ62"/>
<dbReference type="Proteomes" id="UP000007391">
    <property type="component" value="Chromosome"/>
</dbReference>
<protein>
    <recommendedName>
        <fullName evidence="3">DUF72 domain-containing protein</fullName>
    </recommendedName>
</protein>
<dbReference type="RefSeq" id="WP_014557168.1">
    <property type="nucleotide sequence ID" value="NC_017461.1"/>
</dbReference>
<proteinExistence type="predicted"/>
<evidence type="ECO:0000313" key="2">
    <source>
        <dbReference type="Proteomes" id="UP000007391"/>
    </source>
</evidence>
<dbReference type="Pfam" id="PF01904">
    <property type="entry name" value="DUF72"/>
    <property type="match status" value="1"/>
</dbReference>
<name>H9ZZ62_FERFK</name>
<dbReference type="SUPFAM" id="SSF117396">
    <property type="entry name" value="TM1631-like"/>
    <property type="match status" value="1"/>
</dbReference>
<keyword evidence="2" id="KW-1185">Reference proteome</keyword>
<dbReference type="HOGENOM" id="CLU_046519_0_1_2"/>
<dbReference type="PANTHER" id="PTHR30348">
    <property type="entry name" value="UNCHARACTERIZED PROTEIN YECE"/>
    <property type="match status" value="1"/>
</dbReference>
<organism evidence="1 2">
    <name type="scientific">Fervidicoccus fontis (strain DSM 19380 / JCM 18336 / VKM B-2539 / Kam940)</name>
    <dbReference type="NCBI Taxonomy" id="1163730"/>
    <lineage>
        <taxon>Archaea</taxon>
        <taxon>Thermoproteota</taxon>
        <taxon>Thermoprotei</taxon>
        <taxon>Fervidicoccales</taxon>
        <taxon>Fervidicoccaceae</taxon>
        <taxon>Fervidicoccus</taxon>
    </lineage>
</organism>
<dbReference type="InterPro" id="IPR036520">
    <property type="entry name" value="UPF0759_sf"/>
</dbReference>
<dbReference type="KEGG" id="ffo:FFONT_0023"/>
<reference evidence="2" key="1">
    <citation type="submission" date="2012-03" db="EMBL/GenBank/DDBJ databases">
        <title>Fervidicoccus fontis complete genome analysis confirms its distinct phylogenetic position and predicts its environmental function.</title>
        <authorList>
            <person name="Lebedinsky A.V."/>
            <person name="Mardanov A.V."/>
            <person name="Gumerov V.M."/>
            <person name="Beletsky A.V."/>
            <person name="Kublanov I.V."/>
            <person name="Perevalova A.A."/>
            <person name="Bonch-Osmolovskaya E.A."/>
            <person name="Ravin N.V."/>
            <person name="Skryabin K.G."/>
        </authorList>
    </citation>
    <scope>NUCLEOTIDE SEQUENCE [LARGE SCALE GENOMIC DNA]</scope>
    <source>
        <strain evidence="2">DSM 19380 / VKM B-2539 / Kam940</strain>
    </source>
</reference>
<dbReference type="EMBL" id="CP003423">
    <property type="protein sequence ID" value="AFH42019.1"/>
    <property type="molecule type" value="Genomic_DNA"/>
</dbReference>
<dbReference type="InParanoid" id="H9ZZ62"/>
<dbReference type="GeneID" id="12449084"/>
<dbReference type="InterPro" id="IPR002763">
    <property type="entry name" value="DUF72"/>
</dbReference>
<dbReference type="eggNOG" id="arCOG04291">
    <property type="taxonomic scope" value="Archaea"/>
</dbReference>